<protein>
    <recommendedName>
        <fullName evidence="1">NAD-dependent epimerase/dehydratase domain-containing protein</fullName>
    </recommendedName>
</protein>
<sequence>MKVVVTGGAGFIGSHLVKALLERGDEVHAVDNLAGGKRADRLHKGAVYHDTDIRDTGALDTIFSGAQLVFHTAALPRVQYSIEHPEETNDVNIGGTLRVLIAARDAGVKRVIYSGSSSAYGDQEVMPLSEDMPARPKSPYGLQKHVGELYCRVFSEVYGLQTVSLRFFNVYGPAADPNGAYALVVSKFIKQALEGKPLTITGDGEQTRDFTHVSDVVRANLLAAESPLVGKGEVLNIGAGRPVSINTLAQLIGGKTVHIEARLEPRHTAADITRAQTLLGWKPEISIETGIAELKTLAKL</sequence>
<dbReference type="STRING" id="1797243.A2943_00170"/>
<dbReference type="AlphaFoldDB" id="A0A1F4XF30"/>
<dbReference type="PANTHER" id="PTHR43245:SF13">
    <property type="entry name" value="UDP-D-APIOSE_UDP-D-XYLOSE SYNTHASE 2"/>
    <property type="match status" value="1"/>
</dbReference>
<dbReference type="Pfam" id="PF01370">
    <property type="entry name" value="Epimerase"/>
    <property type="match status" value="1"/>
</dbReference>
<name>A0A1F4XF30_9BACT</name>
<gene>
    <name evidence="2" type="ORF">A2943_00170</name>
</gene>
<dbReference type="InterPro" id="IPR036291">
    <property type="entry name" value="NAD(P)-bd_dom_sf"/>
</dbReference>
<comment type="caution">
    <text evidence="2">The sequence shown here is derived from an EMBL/GenBank/DDBJ whole genome shotgun (WGS) entry which is preliminary data.</text>
</comment>
<organism evidence="2 3">
    <name type="scientific">Candidatus Adlerbacteria bacterium RIFCSPLOWO2_01_FULL_51_16</name>
    <dbReference type="NCBI Taxonomy" id="1797243"/>
    <lineage>
        <taxon>Bacteria</taxon>
        <taxon>Candidatus Adleribacteriota</taxon>
    </lineage>
</organism>
<dbReference type="InterPro" id="IPR050177">
    <property type="entry name" value="Lipid_A_modif_metabolic_enz"/>
</dbReference>
<dbReference type="PANTHER" id="PTHR43245">
    <property type="entry name" value="BIFUNCTIONAL POLYMYXIN RESISTANCE PROTEIN ARNA"/>
    <property type="match status" value="1"/>
</dbReference>
<dbReference type="Gene3D" id="3.90.25.10">
    <property type="entry name" value="UDP-galactose 4-epimerase, domain 1"/>
    <property type="match status" value="1"/>
</dbReference>
<evidence type="ECO:0000259" key="1">
    <source>
        <dbReference type="Pfam" id="PF01370"/>
    </source>
</evidence>
<dbReference type="EMBL" id="MEWX01000026">
    <property type="protein sequence ID" value="OGC80278.1"/>
    <property type="molecule type" value="Genomic_DNA"/>
</dbReference>
<evidence type="ECO:0000313" key="2">
    <source>
        <dbReference type="EMBL" id="OGC80278.1"/>
    </source>
</evidence>
<feature type="domain" description="NAD-dependent epimerase/dehydratase" evidence="1">
    <location>
        <begin position="3"/>
        <end position="238"/>
    </location>
</feature>
<proteinExistence type="predicted"/>
<dbReference type="InterPro" id="IPR001509">
    <property type="entry name" value="Epimerase_deHydtase"/>
</dbReference>
<dbReference type="Gene3D" id="3.40.50.720">
    <property type="entry name" value="NAD(P)-binding Rossmann-like Domain"/>
    <property type="match status" value="1"/>
</dbReference>
<dbReference type="Proteomes" id="UP000176185">
    <property type="component" value="Unassembled WGS sequence"/>
</dbReference>
<reference evidence="2 3" key="1">
    <citation type="journal article" date="2016" name="Nat. Commun.">
        <title>Thousands of microbial genomes shed light on interconnected biogeochemical processes in an aquifer system.</title>
        <authorList>
            <person name="Anantharaman K."/>
            <person name="Brown C.T."/>
            <person name="Hug L.A."/>
            <person name="Sharon I."/>
            <person name="Castelle C.J."/>
            <person name="Probst A.J."/>
            <person name="Thomas B.C."/>
            <person name="Singh A."/>
            <person name="Wilkins M.J."/>
            <person name="Karaoz U."/>
            <person name="Brodie E.L."/>
            <person name="Williams K.H."/>
            <person name="Hubbard S.S."/>
            <person name="Banfield J.F."/>
        </authorList>
    </citation>
    <scope>NUCLEOTIDE SEQUENCE [LARGE SCALE GENOMIC DNA]</scope>
</reference>
<evidence type="ECO:0000313" key="3">
    <source>
        <dbReference type="Proteomes" id="UP000176185"/>
    </source>
</evidence>
<accession>A0A1F4XF30</accession>
<dbReference type="SUPFAM" id="SSF51735">
    <property type="entry name" value="NAD(P)-binding Rossmann-fold domains"/>
    <property type="match status" value="1"/>
</dbReference>